<reference evidence="2" key="1">
    <citation type="journal article" date="2021" name="Nat. Microbiol.">
        <title>Cocultivation of an ultrasmall environmental parasitic bacterium with lytic ability against bacteria associated with wastewater foams.</title>
        <authorList>
            <person name="Batinovic S."/>
            <person name="Rose J.J.A."/>
            <person name="Ratcliffe J."/>
            <person name="Seviour R.J."/>
            <person name="Petrovski S."/>
        </authorList>
    </citation>
    <scope>NUCLEOTIDE SEQUENCE</scope>
    <source>
        <strain evidence="2">CON44</strain>
    </source>
</reference>
<dbReference type="InterPro" id="IPR021202">
    <property type="entry name" value="Rv3654c-like"/>
</dbReference>
<organism evidence="2">
    <name type="scientific">Gordonia amarae</name>
    <dbReference type="NCBI Taxonomy" id="36821"/>
    <lineage>
        <taxon>Bacteria</taxon>
        <taxon>Bacillati</taxon>
        <taxon>Actinomycetota</taxon>
        <taxon>Actinomycetes</taxon>
        <taxon>Mycobacteriales</taxon>
        <taxon>Gordoniaceae</taxon>
        <taxon>Gordonia</taxon>
    </lineage>
</organism>
<gene>
    <name evidence="2" type="ORF">GII30_02645</name>
</gene>
<sequence length="122" mass="11858">MTGRFAADEDGFATLLGAFVIAAIVAVAAGVCYLGAATVARHRAQSSADLAALAAATEHVAGGDGCTAATALAERQDPPATVADCRITDPDVSVTVEVPVHLGAVGLRTASATARAGPAGTG</sequence>
<evidence type="ECO:0000259" key="1">
    <source>
        <dbReference type="Pfam" id="PF13400"/>
    </source>
</evidence>
<dbReference type="Pfam" id="PF13400">
    <property type="entry name" value="Tad"/>
    <property type="match status" value="1"/>
</dbReference>
<dbReference type="NCBIfam" id="TIGR03816">
    <property type="entry name" value="tadE_like_DECH"/>
    <property type="match status" value="1"/>
</dbReference>
<feature type="domain" description="Putative Flp pilus-assembly TadG-like N-terminal" evidence="1">
    <location>
        <begin position="11"/>
        <end position="57"/>
    </location>
</feature>
<dbReference type="AlphaFoldDB" id="A0A857M9X0"/>
<dbReference type="RefSeq" id="WP_005193400.1">
    <property type="nucleotide sequence ID" value="NZ_CP045804.1"/>
</dbReference>
<accession>A0A857M9X0</accession>
<evidence type="ECO:0000313" key="2">
    <source>
        <dbReference type="EMBL" id="QHN38225.1"/>
    </source>
</evidence>
<dbReference type="InterPro" id="IPR028087">
    <property type="entry name" value="Tad_N"/>
</dbReference>
<dbReference type="EMBL" id="CP045810">
    <property type="protein sequence ID" value="QHN38225.1"/>
    <property type="molecule type" value="Genomic_DNA"/>
</dbReference>
<protein>
    <recommendedName>
        <fullName evidence="1">Putative Flp pilus-assembly TadG-like N-terminal domain-containing protein</fullName>
    </recommendedName>
</protein>
<name>A0A857M9X0_9ACTN</name>
<proteinExistence type="predicted"/>